<reference evidence="1 2" key="1">
    <citation type="submission" date="2018-06" db="EMBL/GenBank/DDBJ databases">
        <authorList>
            <consortium name="Pathogen Informatics"/>
            <person name="Doyle S."/>
        </authorList>
    </citation>
    <scope>NUCLEOTIDE SEQUENCE [LARGE SCALE GENOMIC DNA]</scope>
    <source>
        <strain evidence="1 2">NCTC13102</strain>
    </source>
</reference>
<dbReference type="EMBL" id="UAWL01000006">
    <property type="protein sequence ID" value="SQB99590.1"/>
    <property type="molecule type" value="Genomic_DNA"/>
</dbReference>
<proteinExistence type="predicted"/>
<accession>A0A2X3DN18</accession>
<dbReference type="Proteomes" id="UP000250166">
    <property type="component" value="Unassembled WGS sequence"/>
</dbReference>
<organism evidence="1 2">
    <name type="scientific">Helicobacter fennelliae</name>
    <dbReference type="NCBI Taxonomy" id="215"/>
    <lineage>
        <taxon>Bacteria</taxon>
        <taxon>Pseudomonadati</taxon>
        <taxon>Campylobacterota</taxon>
        <taxon>Epsilonproteobacteria</taxon>
        <taxon>Campylobacterales</taxon>
        <taxon>Helicobacteraceae</taxon>
        <taxon>Helicobacter</taxon>
    </lineage>
</organism>
<gene>
    <name evidence="1" type="ORF">NCTC13102_01915</name>
</gene>
<evidence type="ECO:0000313" key="1">
    <source>
        <dbReference type="EMBL" id="SQB99590.1"/>
    </source>
</evidence>
<evidence type="ECO:0000313" key="2">
    <source>
        <dbReference type="Proteomes" id="UP000250166"/>
    </source>
</evidence>
<dbReference type="AlphaFoldDB" id="A0A2X3DN18"/>
<name>A0A2X3DN18_9HELI</name>
<sequence>MFGSVAVATSLFLSQAKVVAENRTKTYHINKGAENESNRGS</sequence>
<protein>
    <submittedName>
        <fullName evidence="1">Uncharacterized protein</fullName>
    </submittedName>
</protein>